<evidence type="ECO:0000313" key="2">
    <source>
        <dbReference type="Proteomes" id="UP001474421"/>
    </source>
</evidence>
<organism evidence="1 2">
    <name type="scientific">Crotalus adamanteus</name>
    <name type="common">Eastern diamondback rattlesnake</name>
    <dbReference type="NCBI Taxonomy" id="8729"/>
    <lineage>
        <taxon>Eukaryota</taxon>
        <taxon>Metazoa</taxon>
        <taxon>Chordata</taxon>
        <taxon>Craniata</taxon>
        <taxon>Vertebrata</taxon>
        <taxon>Euteleostomi</taxon>
        <taxon>Lepidosauria</taxon>
        <taxon>Squamata</taxon>
        <taxon>Bifurcata</taxon>
        <taxon>Unidentata</taxon>
        <taxon>Episquamata</taxon>
        <taxon>Toxicofera</taxon>
        <taxon>Serpentes</taxon>
        <taxon>Colubroidea</taxon>
        <taxon>Viperidae</taxon>
        <taxon>Crotalinae</taxon>
        <taxon>Crotalus</taxon>
    </lineage>
</organism>
<dbReference type="InterPro" id="IPR007914">
    <property type="entry name" value="UPF0193"/>
</dbReference>
<dbReference type="AlphaFoldDB" id="A0AAW1BDH0"/>
<evidence type="ECO:0000313" key="1">
    <source>
        <dbReference type="EMBL" id="KAK9399939.1"/>
    </source>
</evidence>
<sequence length="253" mass="28847">MVVMVTGAANSVLSGYCITMASQERIRPVVKGTGFWHVPTVKEYSQETQELLKVMMQESKLTCFQQRHLVNCMKRGDAFPIQCYPTSSKEPEFPKPVSSKIILTTSPFGRPHLRPAEICRAGNAYIREKFKPQATRDLEKEKERLQNILATGKDKVEKKTQKKPVKVEETVLELDRFDELVNEIQDRQNFLSEMEALGQSKAYQGIIQTEISQKLREMEMIDKQRTAELKGAIAKSFNIGIKHDNPSTVQVDQ</sequence>
<dbReference type="EMBL" id="JAOTOJ010000006">
    <property type="protein sequence ID" value="KAK9399939.1"/>
    <property type="molecule type" value="Genomic_DNA"/>
</dbReference>
<proteinExistence type="predicted"/>
<reference evidence="1 2" key="1">
    <citation type="journal article" date="2024" name="Proc. Natl. Acad. Sci. U.S.A.">
        <title>The genetic regulatory architecture and epigenomic basis for age-related changes in rattlesnake venom.</title>
        <authorList>
            <person name="Hogan M.P."/>
            <person name="Holding M.L."/>
            <person name="Nystrom G.S."/>
            <person name="Colston T.J."/>
            <person name="Bartlett D.A."/>
            <person name="Mason A.J."/>
            <person name="Ellsworth S.A."/>
            <person name="Rautsaw R.M."/>
            <person name="Lawrence K.C."/>
            <person name="Strickland J.L."/>
            <person name="He B."/>
            <person name="Fraser P."/>
            <person name="Margres M.J."/>
            <person name="Gilbert D.M."/>
            <person name="Gibbs H.L."/>
            <person name="Parkinson C.L."/>
            <person name="Rokyta D.R."/>
        </authorList>
    </citation>
    <scope>NUCLEOTIDE SEQUENCE [LARGE SCALE GENOMIC DNA]</scope>
    <source>
        <strain evidence="1">DRR0105</strain>
    </source>
</reference>
<protein>
    <submittedName>
        <fullName evidence="1">UPF0193 protein EVG1</fullName>
    </submittedName>
</protein>
<dbReference type="Proteomes" id="UP001474421">
    <property type="component" value="Unassembled WGS sequence"/>
</dbReference>
<name>A0AAW1BDH0_CROAD</name>
<accession>A0AAW1BDH0</accession>
<gene>
    <name evidence="1" type="ORF">NXF25_012958</name>
</gene>
<dbReference type="PANTHER" id="PTHR28348:SF1">
    <property type="entry name" value="UPF0193 PROTEIN EVG1"/>
    <property type="match status" value="1"/>
</dbReference>
<dbReference type="PANTHER" id="PTHR28348">
    <property type="entry name" value="UPF0193 PROTEIN EVG1"/>
    <property type="match status" value="1"/>
</dbReference>
<dbReference type="Pfam" id="PF05250">
    <property type="entry name" value="UPF0193"/>
    <property type="match status" value="1"/>
</dbReference>
<comment type="caution">
    <text evidence="1">The sequence shown here is derived from an EMBL/GenBank/DDBJ whole genome shotgun (WGS) entry which is preliminary data.</text>
</comment>
<keyword evidence="2" id="KW-1185">Reference proteome</keyword>